<dbReference type="Gene3D" id="1.10.10.10">
    <property type="entry name" value="Winged helix-like DNA-binding domain superfamily/Winged helix DNA-binding domain"/>
    <property type="match status" value="1"/>
</dbReference>
<comment type="similarity">
    <text evidence="1">Belongs to the LysR transcriptional regulatory family.</text>
</comment>
<protein>
    <submittedName>
        <fullName evidence="6">DNA-binding transcriptional LysR family regulator</fullName>
    </submittedName>
</protein>
<dbReference type="SUPFAM" id="SSF46785">
    <property type="entry name" value="Winged helix' DNA-binding domain"/>
    <property type="match status" value="1"/>
</dbReference>
<dbReference type="SUPFAM" id="SSF53850">
    <property type="entry name" value="Periplasmic binding protein-like II"/>
    <property type="match status" value="1"/>
</dbReference>
<dbReference type="InterPro" id="IPR000847">
    <property type="entry name" value="LysR_HTH_N"/>
</dbReference>
<dbReference type="EMBL" id="JACCFQ010000002">
    <property type="protein sequence ID" value="NYJ18111.1"/>
    <property type="molecule type" value="Genomic_DNA"/>
</dbReference>
<keyword evidence="7" id="KW-1185">Reference proteome</keyword>
<dbReference type="InterPro" id="IPR036388">
    <property type="entry name" value="WH-like_DNA-bd_sf"/>
</dbReference>
<keyword evidence="3 6" id="KW-0238">DNA-binding</keyword>
<dbReference type="GO" id="GO:0003677">
    <property type="term" value="F:DNA binding"/>
    <property type="evidence" value="ECO:0007669"/>
    <property type="project" value="UniProtKB-KW"/>
</dbReference>
<name>A0A7Z0J4I4_9MICC</name>
<dbReference type="InterPro" id="IPR036390">
    <property type="entry name" value="WH_DNA-bd_sf"/>
</dbReference>
<dbReference type="AlphaFoldDB" id="A0A7Z0J4I4"/>
<accession>A0A7Z0J4I4</accession>
<dbReference type="Pfam" id="PF03466">
    <property type="entry name" value="LysR_substrate"/>
    <property type="match status" value="1"/>
</dbReference>
<reference evidence="6 7" key="1">
    <citation type="submission" date="2020-07" db="EMBL/GenBank/DDBJ databases">
        <title>Sequencing the genomes of 1000 actinobacteria strains.</title>
        <authorList>
            <person name="Klenk H.-P."/>
        </authorList>
    </citation>
    <scope>NUCLEOTIDE SEQUENCE [LARGE SCALE GENOMIC DNA]</scope>
    <source>
        <strain evidence="6 7">DSM 15664</strain>
    </source>
</reference>
<proteinExistence type="inferred from homology"/>
<sequence length="310" mass="34010">MIDSRLQLLLAVSEYGTVTAAAEALFRSPSGVSRQIKQLEAEIDLDLLEHDGRRVKLTSAGQRLVEHTRALNAQWESALSDTASAATQLCGPVVIGGFATILTAVVTPAVVRLRAEHRQVKPVAKEIYSQEISKALETGAIDVGLFVADESTSRLPDYLEVEEFMDDPIDLLVHRDHVFAVRDEVRLEEARHEEWITGLPHQDSYMELYAATRSAGYAPRSSHYAQDLTATTAMVAAGLGISAFPRIAQEISHPQVRRIPLAGEHRPHRRIMVTFRAGSRGNPRIDAAIHAMETVRTTLADRTPGPTTGP</sequence>
<dbReference type="Proteomes" id="UP000560069">
    <property type="component" value="Unassembled WGS sequence"/>
</dbReference>
<dbReference type="RefSeq" id="WP_179443046.1">
    <property type="nucleotide sequence ID" value="NZ_BAAALK010000003.1"/>
</dbReference>
<dbReference type="PROSITE" id="PS50931">
    <property type="entry name" value="HTH_LYSR"/>
    <property type="match status" value="1"/>
</dbReference>
<dbReference type="GO" id="GO:0032993">
    <property type="term" value="C:protein-DNA complex"/>
    <property type="evidence" value="ECO:0007669"/>
    <property type="project" value="TreeGrafter"/>
</dbReference>
<evidence type="ECO:0000256" key="3">
    <source>
        <dbReference type="ARBA" id="ARBA00023125"/>
    </source>
</evidence>
<comment type="caution">
    <text evidence="6">The sequence shown here is derived from an EMBL/GenBank/DDBJ whole genome shotgun (WGS) entry which is preliminary data.</text>
</comment>
<evidence type="ECO:0000313" key="7">
    <source>
        <dbReference type="Proteomes" id="UP000560069"/>
    </source>
</evidence>
<evidence type="ECO:0000313" key="6">
    <source>
        <dbReference type="EMBL" id="NYJ18111.1"/>
    </source>
</evidence>
<dbReference type="Gene3D" id="3.40.190.10">
    <property type="entry name" value="Periplasmic binding protein-like II"/>
    <property type="match status" value="2"/>
</dbReference>
<evidence type="ECO:0000256" key="2">
    <source>
        <dbReference type="ARBA" id="ARBA00023015"/>
    </source>
</evidence>
<evidence type="ECO:0000256" key="4">
    <source>
        <dbReference type="ARBA" id="ARBA00023163"/>
    </source>
</evidence>
<dbReference type="GO" id="GO:0003700">
    <property type="term" value="F:DNA-binding transcription factor activity"/>
    <property type="evidence" value="ECO:0007669"/>
    <property type="project" value="InterPro"/>
</dbReference>
<dbReference type="InterPro" id="IPR005119">
    <property type="entry name" value="LysR_subst-bd"/>
</dbReference>
<dbReference type="Pfam" id="PF00126">
    <property type="entry name" value="HTH_1"/>
    <property type="match status" value="1"/>
</dbReference>
<keyword evidence="4" id="KW-0804">Transcription</keyword>
<gene>
    <name evidence="6" type="ORF">HNR11_002701</name>
</gene>
<feature type="domain" description="HTH lysR-type" evidence="5">
    <location>
        <begin position="1"/>
        <end position="58"/>
    </location>
</feature>
<dbReference type="PANTHER" id="PTHR30346:SF29">
    <property type="entry name" value="LYSR SUBSTRATE-BINDING"/>
    <property type="match status" value="1"/>
</dbReference>
<evidence type="ECO:0000256" key="1">
    <source>
        <dbReference type="ARBA" id="ARBA00009437"/>
    </source>
</evidence>
<organism evidence="6 7">
    <name type="scientific">Nesterenkonia sandarakina</name>
    <dbReference type="NCBI Taxonomy" id="272918"/>
    <lineage>
        <taxon>Bacteria</taxon>
        <taxon>Bacillati</taxon>
        <taxon>Actinomycetota</taxon>
        <taxon>Actinomycetes</taxon>
        <taxon>Micrococcales</taxon>
        <taxon>Micrococcaceae</taxon>
        <taxon>Nesterenkonia</taxon>
    </lineage>
</organism>
<evidence type="ECO:0000259" key="5">
    <source>
        <dbReference type="PROSITE" id="PS50931"/>
    </source>
</evidence>
<keyword evidence="2" id="KW-0805">Transcription regulation</keyword>
<dbReference type="PANTHER" id="PTHR30346">
    <property type="entry name" value="TRANSCRIPTIONAL DUAL REGULATOR HCAR-RELATED"/>
    <property type="match status" value="1"/>
</dbReference>